<dbReference type="Proteomes" id="UP001454036">
    <property type="component" value="Unassembled WGS sequence"/>
</dbReference>
<evidence type="ECO:0000256" key="1">
    <source>
        <dbReference type="ARBA" id="ARBA00009941"/>
    </source>
</evidence>
<dbReference type="GO" id="GO:0006508">
    <property type="term" value="P:proteolysis"/>
    <property type="evidence" value="ECO:0007669"/>
    <property type="project" value="InterPro"/>
</dbReference>
<organism evidence="3 4">
    <name type="scientific">Lithospermum erythrorhizon</name>
    <name type="common">Purple gromwell</name>
    <name type="synonym">Lithospermum officinale var. erythrorhizon</name>
    <dbReference type="NCBI Taxonomy" id="34254"/>
    <lineage>
        <taxon>Eukaryota</taxon>
        <taxon>Viridiplantae</taxon>
        <taxon>Streptophyta</taxon>
        <taxon>Embryophyta</taxon>
        <taxon>Tracheophyta</taxon>
        <taxon>Spermatophyta</taxon>
        <taxon>Magnoliopsida</taxon>
        <taxon>eudicotyledons</taxon>
        <taxon>Gunneridae</taxon>
        <taxon>Pentapetalae</taxon>
        <taxon>asterids</taxon>
        <taxon>lamiids</taxon>
        <taxon>Boraginales</taxon>
        <taxon>Boraginaceae</taxon>
        <taxon>Boraginoideae</taxon>
        <taxon>Lithospermeae</taxon>
        <taxon>Lithospermum</taxon>
    </lineage>
</organism>
<protein>
    <submittedName>
        <fullName evidence="3">Uncharacterized protein</fullName>
    </submittedName>
</protein>
<sequence length="90" mass="9458">MIPTVALLLLLTIVVLNGLGVLRLPSEMSGRTSDDRVGTRWAVLIAGSNGYWNYRHQGAMMGMLGVSVEEEVRYGDECGCGGNEGGDGGG</sequence>
<comment type="caution">
    <text evidence="3">The sequence shown here is derived from an EMBL/GenBank/DDBJ whole genome shotgun (WGS) entry which is preliminary data.</text>
</comment>
<comment type="similarity">
    <text evidence="1">Belongs to the peptidase C13 family.</text>
</comment>
<keyword evidence="4" id="KW-1185">Reference proteome</keyword>
<evidence type="ECO:0000313" key="4">
    <source>
        <dbReference type="Proteomes" id="UP001454036"/>
    </source>
</evidence>
<dbReference type="Pfam" id="PF01650">
    <property type="entry name" value="Peptidase_C13"/>
    <property type="match status" value="1"/>
</dbReference>
<dbReference type="AlphaFoldDB" id="A0AAV3PWH9"/>
<feature type="chain" id="PRO_5043999674" evidence="2">
    <location>
        <begin position="19"/>
        <end position="90"/>
    </location>
</feature>
<name>A0AAV3PWH9_LITER</name>
<reference evidence="3 4" key="1">
    <citation type="submission" date="2024-01" db="EMBL/GenBank/DDBJ databases">
        <title>The complete chloroplast genome sequence of Lithospermum erythrorhizon: insights into the phylogenetic relationship among Boraginaceae species and the maternal lineages of purple gromwells.</title>
        <authorList>
            <person name="Okada T."/>
            <person name="Watanabe K."/>
        </authorList>
    </citation>
    <scope>NUCLEOTIDE SEQUENCE [LARGE SCALE GENOMIC DNA]</scope>
</reference>
<dbReference type="Gene3D" id="3.40.50.1460">
    <property type="match status" value="1"/>
</dbReference>
<feature type="signal peptide" evidence="2">
    <location>
        <begin position="1"/>
        <end position="18"/>
    </location>
</feature>
<accession>A0AAV3PWH9</accession>
<gene>
    <name evidence="3" type="ORF">LIER_44112</name>
</gene>
<keyword evidence="2" id="KW-0732">Signal</keyword>
<proteinExistence type="inferred from homology"/>
<dbReference type="InterPro" id="IPR001096">
    <property type="entry name" value="Peptidase_C13"/>
</dbReference>
<evidence type="ECO:0000256" key="2">
    <source>
        <dbReference type="SAM" id="SignalP"/>
    </source>
</evidence>
<evidence type="ECO:0000313" key="3">
    <source>
        <dbReference type="EMBL" id="GAA0154302.1"/>
    </source>
</evidence>
<dbReference type="EMBL" id="BAABME010048947">
    <property type="protein sequence ID" value="GAA0154302.1"/>
    <property type="molecule type" value="Genomic_DNA"/>
</dbReference>
<dbReference type="GO" id="GO:0008233">
    <property type="term" value="F:peptidase activity"/>
    <property type="evidence" value="ECO:0007669"/>
    <property type="project" value="InterPro"/>
</dbReference>